<keyword evidence="3" id="KW-1185">Reference proteome</keyword>
<dbReference type="PANTHER" id="PTHR33164:SF99">
    <property type="entry name" value="MARR FAMILY REGULATORY PROTEIN"/>
    <property type="match status" value="1"/>
</dbReference>
<dbReference type="SMART" id="SM00347">
    <property type="entry name" value="HTH_MARR"/>
    <property type="match status" value="1"/>
</dbReference>
<name>A0ABN1H992_9ACTN</name>
<dbReference type="SUPFAM" id="SSF46785">
    <property type="entry name" value="Winged helix' DNA-binding domain"/>
    <property type="match status" value="1"/>
</dbReference>
<evidence type="ECO:0000259" key="1">
    <source>
        <dbReference type="PROSITE" id="PS50995"/>
    </source>
</evidence>
<dbReference type="InterPro" id="IPR036390">
    <property type="entry name" value="WH_DNA-bd_sf"/>
</dbReference>
<dbReference type="PANTHER" id="PTHR33164">
    <property type="entry name" value="TRANSCRIPTIONAL REGULATOR, MARR FAMILY"/>
    <property type="match status" value="1"/>
</dbReference>
<dbReference type="InterPro" id="IPR036388">
    <property type="entry name" value="WH-like_DNA-bd_sf"/>
</dbReference>
<reference evidence="2 3" key="1">
    <citation type="journal article" date="2019" name="Int. J. Syst. Evol. Microbiol.">
        <title>The Global Catalogue of Microorganisms (GCM) 10K type strain sequencing project: providing services to taxonomists for standard genome sequencing and annotation.</title>
        <authorList>
            <consortium name="The Broad Institute Genomics Platform"/>
            <consortium name="The Broad Institute Genome Sequencing Center for Infectious Disease"/>
            <person name="Wu L."/>
            <person name="Ma J."/>
        </authorList>
    </citation>
    <scope>NUCLEOTIDE SEQUENCE [LARGE SCALE GENOMIC DNA]</scope>
    <source>
        <strain evidence="2 3">JCM 10671</strain>
    </source>
</reference>
<dbReference type="Gene3D" id="1.10.10.10">
    <property type="entry name" value="Winged helix-like DNA-binding domain superfamily/Winged helix DNA-binding domain"/>
    <property type="match status" value="1"/>
</dbReference>
<evidence type="ECO:0000313" key="3">
    <source>
        <dbReference type="Proteomes" id="UP001500957"/>
    </source>
</evidence>
<dbReference type="Proteomes" id="UP001500957">
    <property type="component" value="Unassembled WGS sequence"/>
</dbReference>
<organism evidence="2 3">
    <name type="scientific">Sporichthya brevicatena</name>
    <dbReference type="NCBI Taxonomy" id="171442"/>
    <lineage>
        <taxon>Bacteria</taxon>
        <taxon>Bacillati</taxon>
        <taxon>Actinomycetota</taxon>
        <taxon>Actinomycetes</taxon>
        <taxon>Sporichthyales</taxon>
        <taxon>Sporichthyaceae</taxon>
        <taxon>Sporichthya</taxon>
    </lineage>
</organism>
<dbReference type="Pfam" id="PF01047">
    <property type="entry name" value="MarR"/>
    <property type="match status" value="1"/>
</dbReference>
<dbReference type="InterPro" id="IPR000835">
    <property type="entry name" value="HTH_MarR-typ"/>
</dbReference>
<feature type="domain" description="HTH marR-type" evidence="1">
    <location>
        <begin position="16"/>
        <end position="152"/>
    </location>
</feature>
<gene>
    <name evidence="2" type="ORF">GCM10009547_42210</name>
</gene>
<dbReference type="EMBL" id="BAAAHE010000045">
    <property type="protein sequence ID" value="GAA0633782.1"/>
    <property type="molecule type" value="Genomic_DNA"/>
</dbReference>
<dbReference type="RefSeq" id="WP_344608513.1">
    <property type="nucleotide sequence ID" value="NZ_BAAAHE010000045.1"/>
</dbReference>
<evidence type="ECO:0000313" key="2">
    <source>
        <dbReference type="EMBL" id="GAA0633782.1"/>
    </source>
</evidence>
<dbReference type="PROSITE" id="PS50995">
    <property type="entry name" value="HTH_MARR_2"/>
    <property type="match status" value="1"/>
</dbReference>
<dbReference type="PRINTS" id="PR00598">
    <property type="entry name" value="HTHMARR"/>
</dbReference>
<dbReference type="InterPro" id="IPR039422">
    <property type="entry name" value="MarR/SlyA-like"/>
</dbReference>
<proteinExistence type="predicted"/>
<sequence length="187" mass="20339">MTQPTADETHWLTDREQVAWRAMIAMWTRLNAQLAREMAANSELSMADFSVLVALTDTCAGRTRAFSLAEALQWEKSRLSHQLARMEKRGLIERTECAEDGRGQIVGVTAAGRRAIEAAAPPHVAAVRRLFLDALTPDQLETMTEIAKAALLRIDGTVEIPGLPQACGEATATAPANGSHEPHGERV</sequence>
<accession>A0ABN1H992</accession>
<protein>
    <submittedName>
        <fullName evidence="2">MarR family transcriptional regulator</fullName>
    </submittedName>
</protein>
<comment type="caution">
    <text evidence="2">The sequence shown here is derived from an EMBL/GenBank/DDBJ whole genome shotgun (WGS) entry which is preliminary data.</text>
</comment>